<sequence length="154" mass="16225">MQFSIASVALLSLSASVSAIPVDQRFEVDPTYVIPRAVVTCAEYSETANYSAIGLNSTYRGAFLVGSPDGTDYTRSILDKAQKKMTDLKLRFDEALNAECGNLSTIADTEVTTNFTNGIVGPFAIKKTSAGDRLVSGMGTVILAATFAGAALLL</sequence>
<feature type="signal peptide" evidence="2">
    <location>
        <begin position="1"/>
        <end position="19"/>
    </location>
</feature>
<evidence type="ECO:0000313" key="4">
    <source>
        <dbReference type="Proteomes" id="UP000696280"/>
    </source>
</evidence>
<keyword evidence="4" id="KW-1185">Reference proteome</keyword>
<keyword evidence="1" id="KW-1133">Transmembrane helix</keyword>
<dbReference type="Proteomes" id="UP000696280">
    <property type="component" value="Unassembled WGS sequence"/>
</dbReference>
<evidence type="ECO:0000256" key="1">
    <source>
        <dbReference type="SAM" id="Phobius"/>
    </source>
</evidence>
<name>A0A9N9Q0A4_9HELO</name>
<protein>
    <submittedName>
        <fullName evidence="3">Uncharacterized protein</fullName>
    </submittedName>
</protein>
<gene>
    <name evidence="3" type="ORF">HYFRA_00013723</name>
</gene>
<accession>A0A9N9Q0A4</accession>
<dbReference type="EMBL" id="CAJVRL010000121">
    <property type="protein sequence ID" value="CAG8961943.1"/>
    <property type="molecule type" value="Genomic_DNA"/>
</dbReference>
<dbReference type="OrthoDB" id="3438213at2759"/>
<comment type="caution">
    <text evidence="3">The sequence shown here is derived from an EMBL/GenBank/DDBJ whole genome shotgun (WGS) entry which is preliminary data.</text>
</comment>
<organism evidence="3 4">
    <name type="scientific">Hymenoscyphus fraxineus</name>
    <dbReference type="NCBI Taxonomy" id="746836"/>
    <lineage>
        <taxon>Eukaryota</taxon>
        <taxon>Fungi</taxon>
        <taxon>Dikarya</taxon>
        <taxon>Ascomycota</taxon>
        <taxon>Pezizomycotina</taxon>
        <taxon>Leotiomycetes</taxon>
        <taxon>Helotiales</taxon>
        <taxon>Helotiaceae</taxon>
        <taxon>Hymenoscyphus</taxon>
    </lineage>
</organism>
<reference evidence="3" key="1">
    <citation type="submission" date="2021-07" db="EMBL/GenBank/DDBJ databases">
        <authorList>
            <person name="Durling M."/>
        </authorList>
    </citation>
    <scope>NUCLEOTIDE SEQUENCE</scope>
</reference>
<evidence type="ECO:0000313" key="3">
    <source>
        <dbReference type="EMBL" id="CAG8961943.1"/>
    </source>
</evidence>
<dbReference type="AlphaFoldDB" id="A0A9N9Q0A4"/>
<feature type="transmembrane region" description="Helical" evidence="1">
    <location>
        <begin position="134"/>
        <end position="153"/>
    </location>
</feature>
<keyword evidence="1" id="KW-0472">Membrane</keyword>
<proteinExistence type="predicted"/>
<keyword evidence="2" id="KW-0732">Signal</keyword>
<evidence type="ECO:0000256" key="2">
    <source>
        <dbReference type="SAM" id="SignalP"/>
    </source>
</evidence>
<feature type="chain" id="PRO_5040169704" evidence="2">
    <location>
        <begin position="20"/>
        <end position="154"/>
    </location>
</feature>
<keyword evidence="1" id="KW-0812">Transmembrane</keyword>